<sequence length="206" mass="23542">MYLKRLAIELGKEYFHHESDLNFLGALDNTYIKANVPAHEQLQYRTQKGNVATNVRVYDTKGDFFFILTCWEGSITNSQILRDAISRTNDLKVPKEFYYICDVDYPKAKGFLAPYRGMTTLVECLMQLFSGSGWQSNNRTFRLGTFLHYDDLSYIFGRDHATVKRAKTFVDVGSNVPRGYERFAAEDGNDMGIPTMVTQGLKNVAL</sequence>
<dbReference type="EMBL" id="SSTE01002041">
    <property type="protein sequence ID" value="KAA0063952.1"/>
    <property type="molecule type" value="Genomic_DNA"/>
</dbReference>
<proteinExistence type="predicted"/>
<evidence type="ECO:0000313" key="1">
    <source>
        <dbReference type="EMBL" id="KAA0063952.1"/>
    </source>
</evidence>
<comment type="caution">
    <text evidence="1">The sequence shown here is derived from an EMBL/GenBank/DDBJ whole genome shotgun (WGS) entry which is preliminary data.</text>
</comment>
<gene>
    <name evidence="2" type="ORF">E5676_scaffold1415G00600</name>
    <name evidence="1" type="ORF">E6C27_scaffold616G00990</name>
</gene>
<dbReference type="Proteomes" id="UP000321393">
    <property type="component" value="Unassembled WGS sequence"/>
</dbReference>
<evidence type="ECO:0000313" key="3">
    <source>
        <dbReference type="Proteomes" id="UP000321393"/>
    </source>
</evidence>
<evidence type="ECO:0000313" key="2">
    <source>
        <dbReference type="EMBL" id="TYK05187.1"/>
    </source>
</evidence>
<protein>
    <submittedName>
        <fullName evidence="1 2">Nuclease HARBI1</fullName>
    </submittedName>
</protein>
<dbReference type="PANTHER" id="PTHR22930:SF293">
    <property type="entry name" value="PROTEIN ALP1-LIKE"/>
    <property type="match status" value="1"/>
</dbReference>
<accession>A0A5A7V6L4</accession>
<evidence type="ECO:0000313" key="4">
    <source>
        <dbReference type="Proteomes" id="UP000321947"/>
    </source>
</evidence>
<reference evidence="3 4" key="1">
    <citation type="submission" date="2019-08" db="EMBL/GenBank/DDBJ databases">
        <title>Draft genome sequences of two oriental melons (Cucumis melo L. var makuwa).</title>
        <authorList>
            <person name="Kwon S.-Y."/>
        </authorList>
    </citation>
    <scope>NUCLEOTIDE SEQUENCE [LARGE SCALE GENOMIC DNA]</scope>
    <source>
        <strain evidence="4">cv. Chang Bougi</strain>
        <strain evidence="3">cv. SW 3</strain>
        <tissue evidence="1">Leaf</tissue>
    </source>
</reference>
<organism evidence="1 3">
    <name type="scientific">Cucumis melo var. makuwa</name>
    <name type="common">Oriental melon</name>
    <dbReference type="NCBI Taxonomy" id="1194695"/>
    <lineage>
        <taxon>Eukaryota</taxon>
        <taxon>Viridiplantae</taxon>
        <taxon>Streptophyta</taxon>
        <taxon>Embryophyta</taxon>
        <taxon>Tracheophyta</taxon>
        <taxon>Spermatophyta</taxon>
        <taxon>Magnoliopsida</taxon>
        <taxon>eudicotyledons</taxon>
        <taxon>Gunneridae</taxon>
        <taxon>Pentapetalae</taxon>
        <taxon>rosids</taxon>
        <taxon>fabids</taxon>
        <taxon>Cucurbitales</taxon>
        <taxon>Cucurbitaceae</taxon>
        <taxon>Benincaseae</taxon>
        <taxon>Cucumis</taxon>
    </lineage>
</organism>
<dbReference type="PANTHER" id="PTHR22930">
    <property type="match status" value="1"/>
</dbReference>
<dbReference type="OrthoDB" id="1851308at2759"/>
<dbReference type="STRING" id="1194695.A0A5A7V6L4"/>
<dbReference type="EMBL" id="SSTD01013933">
    <property type="protein sequence ID" value="TYK05187.1"/>
    <property type="molecule type" value="Genomic_DNA"/>
</dbReference>
<dbReference type="AlphaFoldDB" id="A0A5A7V6L4"/>
<dbReference type="Proteomes" id="UP000321947">
    <property type="component" value="Unassembled WGS sequence"/>
</dbReference>
<dbReference type="InterPro" id="IPR045249">
    <property type="entry name" value="HARBI1-like"/>
</dbReference>
<name>A0A5A7V6L4_CUCMM</name>